<reference evidence="3 4" key="1">
    <citation type="submission" date="2021-11" db="EMBL/GenBank/DDBJ databases">
        <title>Draft genome sequence of Paenibacillus profundus YoMME, a new Gram-positive bacteria with exoelectrogenic properties.</title>
        <authorList>
            <person name="Hubenova Y."/>
            <person name="Hubenova E."/>
            <person name="Manasiev Y."/>
            <person name="Peykov S."/>
            <person name="Mitov M."/>
        </authorList>
    </citation>
    <scope>NUCLEOTIDE SEQUENCE [LARGE SCALE GENOMIC DNA]</scope>
    <source>
        <strain evidence="3 4">YoMME</strain>
    </source>
</reference>
<keyword evidence="4" id="KW-1185">Reference proteome</keyword>
<evidence type="ECO:0000313" key="4">
    <source>
        <dbReference type="Proteomes" id="UP001199916"/>
    </source>
</evidence>
<feature type="chain" id="PRO_5045921310" evidence="1">
    <location>
        <begin position="25"/>
        <end position="95"/>
    </location>
</feature>
<evidence type="ECO:0000259" key="2">
    <source>
        <dbReference type="Pfam" id="PF07833"/>
    </source>
</evidence>
<dbReference type="RefSeq" id="WP_233698686.1">
    <property type="nucleotide sequence ID" value="NZ_JAJNBZ010000030.1"/>
</dbReference>
<sequence>MKKSILFILFCLFFLIALPNDSDAAAKQTKIILDGEECILPENAEVVNINNNVMIPIRVVAENLKFKVDWQQKAQNVKIQQSSKVDRLHLVGQKK</sequence>
<proteinExistence type="predicted"/>
<accession>A0ABS8YMQ5</accession>
<dbReference type="Gene3D" id="3.30.457.10">
    <property type="entry name" value="Copper amine oxidase-like, N-terminal domain"/>
    <property type="match status" value="1"/>
</dbReference>
<dbReference type="InterPro" id="IPR012854">
    <property type="entry name" value="Cu_amine_oxidase-like_N"/>
</dbReference>
<name>A0ABS8YMQ5_9BACL</name>
<dbReference type="InterPro" id="IPR036582">
    <property type="entry name" value="Mao_N_sf"/>
</dbReference>
<organism evidence="3 4">
    <name type="scientific">Paenibacillus profundus</name>
    <dbReference type="NCBI Taxonomy" id="1173085"/>
    <lineage>
        <taxon>Bacteria</taxon>
        <taxon>Bacillati</taxon>
        <taxon>Bacillota</taxon>
        <taxon>Bacilli</taxon>
        <taxon>Bacillales</taxon>
        <taxon>Paenibacillaceae</taxon>
        <taxon>Paenibacillus</taxon>
    </lineage>
</organism>
<gene>
    <name evidence="3" type="ORF">LQV63_25055</name>
</gene>
<dbReference type="EMBL" id="JAJNBZ010000030">
    <property type="protein sequence ID" value="MCE5172542.1"/>
    <property type="molecule type" value="Genomic_DNA"/>
</dbReference>
<comment type="caution">
    <text evidence="3">The sequence shown here is derived from an EMBL/GenBank/DDBJ whole genome shotgun (WGS) entry which is preliminary data.</text>
</comment>
<evidence type="ECO:0000256" key="1">
    <source>
        <dbReference type="SAM" id="SignalP"/>
    </source>
</evidence>
<protein>
    <submittedName>
        <fullName evidence="3">Copper amine oxidase N-terminal domain-containing protein</fullName>
    </submittedName>
</protein>
<evidence type="ECO:0000313" key="3">
    <source>
        <dbReference type="EMBL" id="MCE5172542.1"/>
    </source>
</evidence>
<feature type="domain" description="Copper amine oxidase-like N-terminal" evidence="2">
    <location>
        <begin position="27"/>
        <end position="79"/>
    </location>
</feature>
<feature type="signal peptide" evidence="1">
    <location>
        <begin position="1"/>
        <end position="24"/>
    </location>
</feature>
<dbReference type="SUPFAM" id="SSF55383">
    <property type="entry name" value="Copper amine oxidase, domain N"/>
    <property type="match status" value="1"/>
</dbReference>
<dbReference type="Pfam" id="PF07833">
    <property type="entry name" value="Cu_amine_oxidN1"/>
    <property type="match status" value="1"/>
</dbReference>
<dbReference type="Proteomes" id="UP001199916">
    <property type="component" value="Unassembled WGS sequence"/>
</dbReference>
<keyword evidence="1" id="KW-0732">Signal</keyword>